<dbReference type="KEGG" id="cmar:IMCC12053_1564"/>
<name>A0A0P0ABU0_9RHOB</name>
<reference evidence="1 2" key="1">
    <citation type="submission" date="2015-05" db="EMBL/GenBank/DDBJ databases">
        <authorList>
            <person name="Wang D.B."/>
            <person name="Wang M."/>
        </authorList>
    </citation>
    <scope>NUCLEOTIDE SEQUENCE [LARGE SCALE GENOMIC DNA]</scope>
    <source>
        <strain evidence="1 2">IMCC 12053</strain>
    </source>
</reference>
<dbReference type="InterPro" id="IPR011037">
    <property type="entry name" value="Pyrv_Knase-like_insert_dom_sf"/>
</dbReference>
<dbReference type="PANTHER" id="PTHR14237:SF19">
    <property type="entry name" value="MITOCHONDRIAL AMIDOXIME REDUCING COMPONENT 1"/>
    <property type="match status" value="1"/>
</dbReference>
<dbReference type="GO" id="GO:0030170">
    <property type="term" value="F:pyridoxal phosphate binding"/>
    <property type="evidence" value="ECO:0007669"/>
    <property type="project" value="InterPro"/>
</dbReference>
<dbReference type="OrthoDB" id="581532at2"/>
<evidence type="ECO:0000313" key="1">
    <source>
        <dbReference type="EMBL" id="ALI55511.1"/>
    </source>
</evidence>
<dbReference type="InterPro" id="IPR005302">
    <property type="entry name" value="MoCF_Sase_C"/>
</dbReference>
<dbReference type="Pfam" id="PF03473">
    <property type="entry name" value="MOSC"/>
    <property type="match status" value="1"/>
</dbReference>
<dbReference type="PATRIC" id="fig|1397108.4.peg.1598"/>
<dbReference type="GO" id="GO:0030151">
    <property type="term" value="F:molybdenum ion binding"/>
    <property type="evidence" value="ECO:0007669"/>
    <property type="project" value="InterPro"/>
</dbReference>
<dbReference type="PROSITE" id="PS51340">
    <property type="entry name" value="MOSC"/>
    <property type="match status" value="1"/>
</dbReference>
<dbReference type="Proteomes" id="UP000064920">
    <property type="component" value="Chromosome"/>
</dbReference>
<dbReference type="EMBL" id="CP012023">
    <property type="protein sequence ID" value="ALI55511.1"/>
    <property type="molecule type" value="Genomic_DNA"/>
</dbReference>
<dbReference type="InterPro" id="IPR005303">
    <property type="entry name" value="MOCOS_middle"/>
</dbReference>
<protein>
    <submittedName>
        <fullName evidence="1">Flavodoxin reductase (Ferredoxin-NADPH reductase) family 1</fullName>
    </submittedName>
</protein>
<accession>A0A0P0ABU0</accession>
<organism evidence="1 2">
    <name type="scientific">Celeribacter marinus</name>
    <dbReference type="NCBI Taxonomy" id="1397108"/>
    <lineage>
        <taxon>Bacteria</taxon>
        <taxon>Pseudomonadati</taxon>
        <taxon>Pseudomonadota</taxon>
        <taxon>Alphaproteobacteria</taxon>
        <taxon>Rhodobacterales</taxon>
        <taxon>Roseobacteraceae</taxon>
        <taxon>Celeribacter</taxon>
    </lineage>
</organism>
<dbReference type="SUPFAM" id="SSF50800">
    <property type="entry name" value="PK beta-barrel domain-like"/>
    <property type="match status" value="1"/>
</dbReference>
<evidence type="ECO:0000313" key="2">
    <source>
        <dbReference type="Proteomes" id="UP000064920"/>
    </source>
</evidence>
<dbReference type="SUPFAM" id="SSF141673">
    <property type="entry name" value="MOSC N-terminal domain-like"/>
    <property type="match status" value="1"/>
</dbReference>
<proteinExistence type="predicted"/>
<dbReference type="RefSeq" id="WP_062217543.1">
    <property type="nucleotide sequence ID" value="NZ_CP012023.1"/>
</dbReference>
<dbReference type="Pfam" id="PF03476">
    <property type="entry name" value="MOSC_N"/>
    <property type="match status" value="1"/>
</dbReference>
<dbReference type="STRING" id="1397108.IMCC12053_1564"/>
<keyword evidence="2" id="KW-1185">Reference proteome</keyword>
<dbReference type="PANTHER" id="PTHR14237">
    <property type="entry name" value="MOLYBDOPTERIN COFACTOR SULFURASE MOSC"/>
    <property type="match status" value="1"/>
</dbReference>
<dbReference type="GO" id="GO:0003824">
    <property type="term" value="F:catalytic activity"/>
    <property type="evidence" value="ECO:0007669"/>
    <property type="project" value="InterPro"/>
</dbReference>
<sequence>MKLSRISTYPVKSLPVTDHAARNIGALGVEGDRRWAILYPTGAVATRRELPELARIAVVETDIGILISYDGDHIDVTRPQGEKTTAFVFSNRIEGVEDAGNLAASFLSCALGREVRLVYFPDEPLRPVNTADSITPHFAGFADGYPILITTKASLAALNVAAGQAFEMRRFRANLVIEGDIAPWAEDTWRRIRIGSTILRIVKPCERCVMTTQDPDTGVQTDRHEPLATLGKLHRSARGRIIFGQNAVVEQTGTVVLGDCVEVLEDGPSNLL</sequence>
<gene>
    <name evidence="1" type="ORF">IMCC12053_1564</name>
</gene>
<dbReference type="AlphaFoldDB" id="A0A0P0ABU0"/>